<dbReference type="AlphaFoldDB" id="A0AAD5U3F1"/>
<dbReference type="InterPro" id="IPR036265">
    <property type="entry name" value="HIT-like_sf"/>
</dbReference>
<name>A0AAD5U3F1_9FUNG</name>
<dbReference type="SUPFAM" id="SSF54197">
    <property type="entry name" value="HIT-like"/>
    <property type="match status" value="1"/>
</dbReference>
<evidence type="ECO:0000259" key="2">
    <source>
        <dbReference type="PROSITE" id="PS51084"/>
    </source>
</evidence>
<dbReference type="PROSITE" id="PS51084">
    <property type="entry name" value="HIT_2"/>
    <property type="match status" value="1"/>
</dbReference>
<comment type="caution">
    <text evidence="1">Lacks conserved residue(s) required for the propagation of feature annotation.</text>
</comment>
<dbReference type="InterPro" id="IPR011146">
    <property type="entry name" value="HIT-like"/>
</dbReference>
<feature type="domain" description="HIT" evidence="2">
    <location>
        <begin position="9"/>
        <end position="55"/>
    </location>
</feature>
<keyword evidence="4" id="KW-1185">Reference proteome</keyword>
<protein>
    <recommendedName>
        <fullName evidence="2">HIT domain-containing protein</fullName>
    </recommendedName>
</protein>
<dbReference type="Gene3D" id="3.30.428.10">
    <property type="entry name" value="HIT-like"/>
    <property type="match status" value="1"/>
</dbReference>
<sequence>MKKKNTECIFCLKDDFSLNKVKQDQILLRDDEFSVFFDINPASEYHLLVIPNVHM</sequence>
<reference evidence="3" key="1">
    <citation type="submission" date="2020-05" db="EMBL/GenBank/DDBJ databases">
        <title>Phylogenomic resolution of chytrid fungi.</title>
        <authorList>
            <person name="Stajich J.E."/>
            <person name="Amses K."/>
            <person name="Simmons R."/>
            <person name="Seto K."/>
            <person name="Myers J."/>
            <person name="Bonds A."/>
            <person name="Quandt C.A."/>
            <person name="Barry K."/>
            <person name="Liu P."/>
            <person name="Grigoriev I."/>
            <person name="Longcore J.E."/>
            <person name="James T.Y."/>
        </authorList>
    </citation>
    <scope>NUCLEOTIDE SEQUENCE</scope>
    <source>
        <strain evidence="3">JEL0476</strain>
    </source>
</reference>
<evidence type="ECO:0000256" key="1">
    <source>
        <dbReference type="PROSITE-ProRule" id="PRU00464"/>
    </source>
</evidence>
<proteinExistence type="predicted"/>
<gene>
    <name evidence="3" type="ORF">HK099_001793</name>
</gene>
<comment type="caution">
    <text evidence="3">The sequence shown here is derived from an EMBL/GenBank/DDBJ whole genome shotgun (WGS) entry which is preliminary data.</text>
</comment>
<evidence type="ECO:0000313" key="4">
    <source>
        <dbReference type="Proteomes" id="UP001211065"/>
    </source>
</evidence>
<evidence type="ECO:0000313" key="3">
    <source>
        <dbReference type="EMBL" id="KAJ3222869.1"/>
    </source>
</evidence>
<dbReference type="GO" id="GO:0003824">
    <property type="term" value="F:catalytic activity"/>
    <property type="evidence" value="ECO:0007669"/>
    <property type="project" value="InterPro"/>
</dbReference>
<dbReference type="Pfam" id="PF11969">
    <property type="entry name" value="DcpS_C"/>
    <property type="match status" value="1"/>
</dbReference>
<dbReference type="EMBL" id="JADGJW010000155">
    <property type="protein sequence ID" value="KAJ3222869.1"/>
    <property type="molecule type" value="Genomic_DNA"/>
</dbReference>
<accession>A0AAD5U3F1</accession>
<dbReference type="Proteomes" id="UP001211065">
    <property type="component" value="Unassembled WGS sequence"/>
</dbReference>
<feature type="non-terminal residue" evidence="3">
    <location>
        <position position="55"/>
    </location>
</feature>
<organism evidence="3 4">
    <name type="scientific">Clydaea vesicula</name>
    <dbReference type="NCBI Taxonomy" id="447962"/>
    <lineage>
        <taxon>Eukaryota</taxon>
        <taxon>Fungi</taxon>
        <taxon>Fungi incertae sedis</taxon>
        <taxon>Chytridiomycota</taxon>
        <taxon>Chytridiomycota incertae sedis</taxon>
        <taxon>Chytridiomycetes</taxon>
        <taxon>Lobulomycetales</taxon>
        <taxon>Lobulomycetaceae</taxon>
        <taxon>Clydaea</taxon>
    </lineage>
</organism>